<protein>
    <submittedName>
        <fullName evidence="1">Uncharacterized protein</fullName>
    </submittedName>
</protein>
<name>X1BFB1_9ZZZZ</name>
<sequence length="144" mass="16346">MSIKDHFPPPDEALALEPEELAIFLLKDLCKGEESGSNLNLHNYTLPGHLQAYAGENYHEISKAITESWIWLERELMLAPIPGRERQWVYVTKRGEKLAEESDISKYMAGHIIPPNSLDPILASKVLPLFIRGDFDIAVFQAFK</sequence>
<gene>
    <name evidence="1" type="ORF">S01H4_50833</name>
</gene>
<proteinExistence type="predicted"/>
<dbReference type="AlphaFoldDB" id="X1BFB1"/>
<feature type="non-terminal residue" evidence="1">
    <location>
        <position position="144"/>
    </location>
</feature>
<dbReference type="EMBL" id="BART01028896">
    <property type="protein sequence ID" value="GAG94614.1"/>
    <property type="molecule type" value="Genomic_DNA"/>
</dbReference>
<reference evidence="1" key="1">
    <citation type="journal article" date="2014" name="Front. Microbiol.">
        <title>High frequency of phylogenetically diverse reductive dehalogenase-homologous genes in deep subseafloor sedimentary metagenomes.</title>
        <authorList>
            <person name="Kawai M."/>
            <person name="Futagami T."/>
            <person name="Toyoda A."/>
            <person name="Takaki Y."/>
            <person name="Nishi S."/>
            <person name="Hori S."/>
            <person name="Arai W."/>
            <person name="Tsubouchi T."/>
            <person name="Morono Y."/>
            <person name="Uchiyama I."/>
            <person name="Ito T."/>
            <person name="Fujiyama A."/>
            <person name="Inagaki F."/>
            <person name="Takami H."/>
        </authorList>
    </citation>
    <scope>NUCLEOTIDE SEQUENCE</scope>
    <source>
        <strain evidence="1">Expedition CK06-06</strain>
    </source>
</reference>
<organism evidence="1">
    <name type="scientific">marine sediment metagenome</name>
    <dbReference type="NCBI Taxonomy" id="412755"/>
    <lineage>
        <taxon>unclassified sequences</taxon>
        <taxon>metagenomes</taxon>
        <taxon>ecological metagenomes</taxon>
    </lineage>
</organism>
<evidence type="ECO:0000313" key="1">
    <source>
        <dbReference type="EMBL" id="GAG94614.1"/>
    </source>
</evidence>
<accession>X1BFB1</accession>
<comment type="caution">
    <text evidence="1">The sequence shown here is derived from an EMBL/GenBank/DDBJ whole genome shotgun (WGS) entry which is preliminary data.</text>
</comment>